<sequence>MHRCFLSLVWFMFTVSLCCYRNYGRGYQCARVVLGLIVNGVGIYEVSTL</sequence>
<keyword evidence="1" id="KW-0732">Signal</keyword>
<dbReference type="Proteomes" id="UP000822688">
    <property type="component" value="Chromosome 6"/>
</dbReference>
<dbReference type="AlphaFoldDB" id="A0A8T0HCS5"/>
<name>A0A8T0HCS5_CERPU</name>
<gene>
    <name evidence="2" type="ORF">KC19_6G063700</name>
</gene>
<proteinExistence type="predicted"/>
<organism evidence="2 3">
    <name type="scientific">Ceratodon purpureus</name>
    <name type="common">Fire moss</name>
    <name type="synonym">Dicranum purpureum</name>
    <dbReference type="NCBI Taxonomy" id="3225"/>
    <lineage>
        <taxon>Eukaryota</taxon>
        <taxon>Viridiplantae</taxon>
        <taxon>Streptophyta</taxon>
        <taxon>Embryophyta</taxon>
        <taxon>Bryophyta</taxon>
        <taxon>Bryophytina</taxon>
        <taxon>Bryopsida</taxon>
        <taxon>Dicranidae</taxon>
        <taxon>Pseudoditrichales</taxon>
        <taxon>Ditrichaceae</taxon>
        <taxon>Ceratodon</taxon>
    </lineage>
</organism>
<feature type="signal peptide" evidence="1">
    <location>
        <begin position="1"/>
        <end position="16"/>
    </location>
</feature>
<keyword evidence="3" id="KW-1185">Reference proteome</keyword>
<accession>A0A8T0HCS5</accession>
<reference evidence="2 3" key="1">
    <citation type="submission" date="2020-06" db="EMBL/GenBank/DDBJ databases">
        <title>WGS assembly of Ceratodon purpureus strain R40.</title>
        <authorList>
            <person name="Carey S.B."/>
            <person name="Jenkins J."/>
            <person name="Shu S."/>
            <person name="Lovell J.T."/>
            <person name="Sreedasyam A."/>
            <person name="Maumus F."/>
            <person name="Tiley G.P."/>
            <person name="Fernandez-Pozo N."/>
            <person name="Barry K."/>
            <person name="Chen C."/>
            <person name="Wang M."/>
            <person name="Lipzen A."/>
            <person name="Daum C."/>
            <person name="Saski C.A."/>
            <person name="Payton A.C."/>
            <person name="Mcbreen J.C."/>
            <person name="Conrad R.E."/>
            <person name="Kollar L.M."/>
            <person name="Olsson S."/>
            <person name="Huttunen S."/>
            <person name="Landis J.B."/>
            <person name="Wickett N.J."/>
            <person name="Johnson M.G."/>
            <person name="Rensing S.A."/>
            <person name="Grimwood J."/>
            <person name="Schmutz J."/>
            <person name="Mcdaniel S.F."/>
        </authorList>
    </citation>
    <scope>NUCLEOTIDE SEQUENCE [LARGE SCALE GENOMIC DNA]</scope>
    <source>
        <strain evidence="2 3">R40</strain>
    </source>
</reference>
<evidence type="ECO:0000256" key="1">
    <source>
        <dbReference type="SAM" id="SignalP"/>
    </source>
</evidence>
<feature type="chain" id="PRO_5035774299" evidence="1">
    <location>
        <begin position="17"/>
        <end position="49"/>
    </location>
</feature>
<dbReference type="EMBL" id="CM026427">
    <property type="protein sequence ID" value="KAG0569070.1"/>
    <property type="molecule type" value="Genomic_DNA"/>
</dbReference>
<evidence type="ECO:0000313" key="2">
    <source>
        <dbReference type="EMBL" id="KAG0569070.1"/>
    </source>
</evidence>
<protein>
    <submittedName>
        <fullName evidence="2">Uncharacterized protein</fullName>
    </submittedName>
</protein>
<comment type="caution">
    <text evidence="2">The sequence shown here is derived from an EMBL/GenBank/DDBJ whole genome shotgun (WGS) entry which is preliminary data.</text>
</comment>
<evidence type="ECO:0000313" key="3">
    <source>
        <dbReference type="Proteomes" id="UP000822688"/>
    </source>
</evidence>